<evidence type="ECO:0000313" key="2">
    <source>
        <dbReference type="EMBL" id="NEE21595.1"/>
    </source>
</evidence>
<dbReference type="EMBL" id="JAAGMN010009252">
    <property type="protein sequence ID" value="NEE21595.1"/>
    <property type="molecule type" value="Genomic_DNA"/>
</dbReference>
<name>A0A6G3XUU2_9ACTN</name>
<organism evidence="2">
    <name type="scientific">Streptomyces sp. SID7499</name>
    <dbReference type="NCBI Taxonomy" id="2706086"/>
    <lineage>
        <taxon>Bacteria</taxon>
        <taxon>Bacillati</taxon>
        <taxon>Actinomycetota</taxon>
        <taxon>Actinomycetes</taxon>
        <taxon>Kitasatosporales</taxon>
        <taxon>Streptomycetaceae</taxon>
        <taxon>Streptomyces</taxon>
    </lineage>
</organism>
<comment type="caution">
    <text evidence="2">The sequence shown here is derived from an EMBL/GenBank/DDBJ whole genome shotgun (WGS) entry which is preliminary data.</text>
</comment>
<gene>
    <name evidence="2" type="ORF">G3M58_85925</name>
</gene>
<dbReference type="AlphaFoldDB" id="A0A6G3XUU2"/>
<feature type="region of interest" description="Disordered" evidence="1">
    <location>
        <begin position="115"/>
        <end position="145"/>
    </location>
</feature>
<proteinExistence type="predicted"/>
<sequence length="145" mass="15964">MLSIRHLPRLFPPDYQGLRNQSRSFCDSGLHLSRVRHQHYSQLGFVDKPPRDATPGLTLFGDGPQLAVVQVSAEGVQLGQGLLSRGSSALLQEAGFGSFLLLPHRRSLMFLLEPSAEQGTSGSHHGTTEPDEPDQDFRLHRLPTS</sequence>
<evidence type="ECO:0000256" key="1">
    <source>
        <dbReference type="SAM" id="MobiDB-lite"/>
    </source>
</evidence>
<accession>A0A6G3XUU2</accession>
<protein>
    <submittedName>
        <fullName evidence="2">Uncharacterized protein</fullName>
    </submittedName>
</protein>
<reference evidence="2" key="1">
    <citation type="submission" date="2020-01" db="EMBL/GenBank/DDBJ databases">
        <title>Insect and environment-associated Actinomycetes.</title>
        <authorList>
            <person name="Currrie C."/>
            <person name="Chevrette M."/>
            <person name="Carlson C."/>
            <person name="Stubbendieck R."/>
            <person name="Wendt-Pienkowski E."/>
        </authorList>
    </citation>
    <scope>NUCLEOTIDE SEQUENCE</scope>
    <source>
        <strain evidence="2">SID7499</strain>
    </source>
</reference>